<feature type="binding site" evidence="9">
    <location>
        <position position="125"/>
    </location>
    <ligand>
        <name>Mn(2+)</name>
        <dbReference type="ChEBI" id="CHEBI:29035"/>
    </ligand>
</feature>
<evidence type="ECO:0000256" key="8">
    <source>
        <dbReference type="PIRSR" id="PIRSR601929-1"/>
    </source>
</evidence>
<feature type="chain" id="PRO_5044043897" description="Germin-like protein" evidence="11">
    <location>
        <begin position="33"/>
        <end position="226"/>
    </location>
</feature>
<sequence length="226" mass="24383">MAGNSSYQKKTMAAKQHLLIISIALLISFCQCDPDTLQDFCIAELKNQPFINGFPCKSPKDVTSDDFFFAGLAQEKDTDNILGSNLTAGNVLSFPGLNTLSMSMNRVDFAPGGINPPHSHPRAAELVFVMRGCLLVGFVATDGKFFSKTLKAGEVFVIPKGLIHFQYNVGKKTATAITSFNSQLPGVVIAANTLFGSTPEIPTGVLTKAFRVDDKLINEIKSKFGN</sequence>
<feature type="binding site" evidence="8">
    <location>
        <position position="115"/>
    </location>
    <ligand>
        <name>oxalate</name>
        <dbReference type="ChEBI" id="CHEBI:30623"/>
    </ligand>
</feature>
<evidence type="ECO:0000256" key="11">
    <source>
        <dbReference type="RuleBase" id="RU366015"/>
    </source>
</evidence>
<keyword evidence="7 8" id="KW-0464">Manganese</keyword>
<gene>
    <name evidence="14" type="primary">LOC120278179</name>
</gene>
<keyword evidence="11" id="KW-0732">Signal</keyword>
<dbReference type="GO" id="GO:0048046">
    <property type="term" value="C:apoplast"/>
    <property type="evidence" value="ECO:0007669"/>
    <property type="project" value="UniProtKB-SubCell"/>
</dbReference>
<dbReference type="PROSITE" id="PS00725">
    <property type="entry name" value="GERMIN"/>
    <property type="match status" value="1"/>
</dbReference>
<evidence type="ECO:0000256" key="7">
    <source>
        <dbReference type="ARBA" id="ARBA00023211"/>
    </source>
</evidence>
<dbReference type="FunFam" id="2.60.120.10:FF:000005">
    <property type="entry name" value="Germin-like protein subfamily 1 member 8"/>
    <property type="match status" value="1"/>
</dbReference>
<dbReference type="Pfam" id="PF00190">
    <property type="entry name" value="Cupin_1"/>
    <property type="match status" value="1"/>
</dbReference>
<evidence type="ECO:0000256" key="4">
    <source>
        <dbReference type="ARBA" id="ARBA00022525"/>
    </source>
</evidence>
<dbReference type="RefSeq" id="XP_039141037.1">
    <property type="nucleotide sequence ID" value="XM_039285103.1"/>
</dbReference>
<keyword evidence="13" id="KW-1185">Reference proteome</keyword>
<dbReference type="InterPro" id="IPR001929">
    <property type="entry name" value="Germin"/>
</dbReference>
<keyword evidence="5 8" id="KW-0479">Metal-binding</keyword>
<accession>A0AB40CLS6</accession>
<protein>
    <recommendedName>
        <fullName evidence="11">Germin-like protein</fullName>
    </recommendedName>
</protein>
<dbReference type="SMART" id="SM00835">
    <property type="entry name" value="Cupin_1"/>
    <property type="match status" value="1"/>
</dbReference>
<comment type="subcellular location">
    <subcellularLocation>
        <location evidence="1 11">Secreted</location>
        <location evidence="1 11">Extracellular space</location>
        <location evidence="1 11">Apoplast</location>
    </subcellularLocation>
</comment>
<dbReference type="PRINTS" id="PR00325">
    <property type="entry name" value="GERMIN"/>
</dbReference>
<feature type="binding site" evidence="8">
    <location>
        <position position="105"/>
    </location>
    <ligand>
        <name>oxalate</name>
        <dbReference type="ChEBI" id="CHEBI:30623"/>
    </ligand>
</feature>
<comment type="similarity">
    <text evidence="2 11">Belongs to the germin family.</text>
</comment>
<evidence type="ECO:0000256" key="3">
    <source>
        <dbReference type="ARBA" id="ARBA00022523"/>
    </source>
</evidence>
<dbReference type="Gene3D" id="2.60.120.10">
    <property type="entry name" value="Jelly Rolls"/>
    <property type="match status" value="1"/>
</dbReference>
<feature type="binding site" evidence="8">
    <location>
        <position position="120"/>
    </location>
    <ligand>
        <name>oxalate</name>
        <dbReference type="ChEBI" id="CHEBI:30623"/>
    </ligand>
</feature>
<evidence type="ECO:0000256" key="5">
    <source>
        <dbReference type="ARBA" id="ARBA00022723"/>
    </source>
</evidence>
<dbReference type="GO" id="GO:0030145">
    <property type="term" value="F:manganese ion binding"/>
    <property type="evidence" value="ECO:0007669"/>
    <property type="project" value="UniProtKB-UniRule"/>
</dbReference>
<reference evidence="14" key="1">
    <citation type="submission" date="2025-08" db="UniProtKB">
        <authorList>
            <consortium name="RefSeq"/>
        </authorList>
    </citation>
    <scope>IDENTIFICATION</scope>
</reference>
<dbReference type="InterPro" id="IPR019780">
    <property type="entry name" value="Germin_Mn-BS"/>
</dbReference>
<organism evidence="13 14">
    <name type="scientific">Dioscorea cayennensis subsp. rotundata</name>
    <name type="common">White Guinea yam</name>
    <name type="synonym">Dioscorea rotundata</name>
    <dbReference type="NCBI Taxonomy" id="55577"/>
    <lineage>
        <taxon>Eukaryota</taxon>
        <taxon>Viridiplantae</taxon>
        <taxon>Streptophyta</taxon>
        <taxon>Embryophyta</taxon>
        <taxon>Tracheophyta</taxon>
        <taxon>Spermatophyta</taxon>
        <taxon>Magnoliopsida</taxon>
        <taxon>Liliopsida</taxon>
        <taxon>Dioscoreales</taxon>
        <taxon>Dioscoreaceae</taxon>
        <taxon>Dioscorea</taxon>
    </lineage>
</organism>
<dbReference type="GeneID" id="120278179"/>
<feature type="signal peptide" evidence="11">
    <location>
        <begin position="1"/>
        <end position="32"/>
    </location>
</feature>
<dbReference type="InterPro" id="IPR011051">
    <property type="entry name" value="RmlC_Cupin_sf"/>
</dbReference>
<dbReference type="PANTHER" id="PTHR31238">
    <property type="entry name" value="GERMIN-LIKE PROTEIN SUBFAMILY 3 MEMBER 3"/>
    <property type="match status" value="1"/>
</dbReference>
<evidence type="ECO:0000256" key="1">
    <source>
        <dbReference type="ARBA" id="ARBA00004271"/>
    </source>
</evidence>
<keyword evidence="6 10" id="KW-1015">Disulfide bond</keyword>
<evidence type="ECO:0000259" key="12">
    <source>
        <dbReference type="SMART" id="SM00835"/>
    </source>
</evidence>
<evidence type="ECO:0000313" key="14">
    <source>
        <dbReference type="RefSeq" id="XP_039141037.1"/>
    </source>
</evidence>
<proteinExistence type="inferred from homology"/>
<dbReference type="CDD" id="cd02241">
    <property type="entry name" value="cupin_OxOx"/>
    <property type="match status" value="1"/>
</dbReference>
<name>A0AB40CLS6_DIOCR</name>
<evidence type="ECO:0000256" key="9">
    <source>
        <dbReference type="PIRSR" id="PIRSR601929-2"/>
    </source>
</evidence>
<dbReference type="SUPFAM" id="SSF51182">
    <property type="entry name" value="RmlC-like cupins"/>
    <property type="match status" value="1"/>
</dbReference>
<feature type="disulfide bond" evidence="10">
    <location>
        <begin position="41"/>
        <end position="56"/>
    </location>
</feature>
<feature type="domain" description="Cupin type-1" evidence="12">
    <location>
        <begin position="70"/>
        <end position="218"/>
    </location>
</feature>
<feature type="binding site" evidence="9">
    <location>
        <position position="164"/>
    </location>
    <ligand>
        <name>Mn(2+)</name>
        <dbReference type="ChEBI" id="CHEBI:29035"/>
    </ligand>
</feature>
<dbReference type="AlphaFoldDB" id="A0AB40CLS6"/>
<feature type="binding site" evidence="8">
    <location>
        <position position="125"/>
    </location>
    <ligand>
        <name>oxalate</name>
        <dbReference type="ChEBI" id="CHEBI:30623"/>
    </ligand>
</feature>
<evidence type="ECO:0000256" key="6">
    <source>
        <dbReference type="ARBA" id="ARBA00023157"/>
    </source>
</evidence>
<feature type="binding site" evidence="9">
    <location>
        <position position="118"/>
    </location>
    <ligand>
        <name>Mn(2+)</name>
        <dbReference type="ChEBI" id="CHEBI:29035"/>
    </ligand>
</feature>
<feature type="binding site" evidence="9">
    <location>
        <position position="120"/>
    </location>
    <ligand>
        <name>Mn(2+)</name>
        <dbReference type="ChEBI" id="CHEBI:29035"/>
    </ligand>
</feature>
<keyword evidence="4 11" id="KW-0964">Secreted</keyword>
<evidence type="ECO:0000313" key="13">
    <source>
        <dbReference type="Proteomes" id="UP001515500"/>
    </source>
</evidence>
<evidence type="ECO:0000256" key="2">
    <source>
        <dbReference type="ARBA" id="ARBA00007456"/>
    </source>
</evidence>
<dbReference type="InterPro" id="IPR006045">
    <property type="entry name" value="Cupin_1"/>
</dbReference>
<dbReference type="InterPro" id="IPR014710">
    <property type="entry name" value="RmlC-like_jellyroll"/>
</dbReference>
<dbReference type="Proteomes" id="UP001515500">
    <property type="component" value="Chromosome 15"/>
</dbReference>
<keyword evidence="3 11" id="KW-0052">Apoplast</keyword>
<evidence type="ECO:0000256" key="10">
    <source>
        <dbReference type="PIRSR" id="PIRSR601929-3"/>
    </source>
</evidence>